<evidence type="ECO:0000313" key="1">
    <source>
        <dbReference type="EMBL" id="SFQ18205.1"/>
    </source>
</evidence>
<dbReference type="EMBL" id="FOXA01000045">
    <property type="protein sequence ID" value="SFQ18205.1"/>
    <property type="molecule type" value="Genomic_DNA"/>
</dbReference>
<dbReference type="OrthoDB" id="7276387at2"/>
<name>A0A1I5WER1_9RHOB</name>
<reference evidence="1 2" key="1">
    <citation type="submission" date="2016-10" db="EMBL/GenBank/DDBJ databases">
        <authorList>
            <person name="de Groot N.N."/>
        </authorList>
    </citation>
    <scope>NUCLEOTIDE SEQUENCE [LARGE SCALE GENOMIC DNA]</scope>
    <source>
        <strain evidence="1 2">DSM 19547</strain>
    </source>
</reference>
<evidence type="ECO:0000313" key="2">
    <source>
        <dbReference type="Proteomes" id="UP000199356"/>
    </source>
</evidence>
<dbReference type="RefSeq" id="WP_093425709.1">
    <property type="nucleotide sequence ID" value="NZ_FOXA01000045.1"/>
</dbReference>
<dbReference type="Proteomes" id="UP000199356">
    <property type="component" value="Unassembled WGS sequence"/>
</dbReference>
<dbReference type="AlphaFoldDB" id="A0A1I5WER1"/>
<sequence length="189" mass="21076">MLRAKNYKGDQIGIFSPYHEDFVDAAHKMGGRFHRSEGCWVFPGRHREQVANILQSVYGADPWEPKCRVRLKAKEELRANKGPVVEGGMVLANARSRDSGARVGEGVHLLSGEIRSGGSAAHWLSLVTEDSEFEIDEFPVRLLDEAGEYHTEALEVRAVHDVDAMDELRAERARLVARIAEIDALLEAD</sequence>
<protein>
    <submittedName>
        <fullName evidence="1">Uncharacterized protein</fullName>
    </submittedName>
</protein>
<proteinExistence type="predicted"/>
<gene>
    <name evidence="1" type="ORF">SAMN04488047_1452</name>
</gene>
<accession>A0A1I5WER1</accession>
<organism evidence="1 2">
    <name type="scientific">Tranquillimonas alkanivorans</name>
    <dbReference type="NCBI Taxonomy" id="441119"/>
    <lineage>
        <taxon>Bacteria</taxon>
        <taxon>Pseudomonadati</taxon>
        <taxon>Pseudomonadota</taxon>
        <taxon>Alphaproteobacteria</taxon>
        <taxon>Rhodobacterales</taxon>
        <taxon>Roseobacteraceae</taxon>
        <taxon>Tranquillimonas</taxon>
    </lineage>
</organism>
<keyword evidence="2" id="KW-1185">Reference proteome</keyword>